<reference evidence="1 2" key="1">
    <citation type="journal article" date="2022" name="DNA Res.">
        <title>Chromosomal-level genome assembly of the orchid tree Bauhinia variegata (Leguminosae; Cercidoideae) supports the allotetraploid origin hypothesis of Bauhinia.</title>
        <authorList>
            <person name="Zhong Y."/>
            <person name="Chen Y."/>
            <person name="Zheng D."/>
            <person name="Pang J."/>
            <person name="Liu Y."/>
            <person name="Luo S."/>
            <person name="Meng S."/>
            <person name="Qian L."/>
            <person name="Wei D."/>
            <person name="Dai S."/>
            <person name="Zhou R."/>
        </authorList>
    </citation>
    <scope>NUCLEOTIDE SEQUENCE [LARGE SCALE GENOMIC DNA]</scope>
    <source>
        <strain evidence="1">BV-YZ2020</strain>
    </source>
</reference>
<dbReference type="EMBL" id="CM039437">
    <property type="protein sequence ID" value="KAI4308036.1"/>
    <property type="molecule type" value="Genomic_DNA"/>
</dbReference>
<evidence type="ECO:0000313" key="2">
    <source>
        <dbReference type="Proteomes" id="UP000828941"/>
    </source>
</evidence>
<proteinExistence type="predicted"/>
<protein>
    <submittedName>
        <fullName evidence="1">Uncharacterized protein</fullName>
    </submittedName>
</protein>
<accession>A0ACB9LE49</accession>
<sequence>MAVAADLFMSLDESLLIFILSLIPFKEAARTSILSKRWRNLWKSTTNIEFNELHFVKPDQPDKFRETQKRVFIDFVNDWLHNFEGSVSFHQSPTASTRS</sequence>
<dbReference type="Proteomes" id="UP000828941">
    <property type="component" value="Chromosome 12"/>
</dbReference>
<comment type="caution">
    <text evidence="1">The sequence shown here is derived from an EMBL/GenBank/DDBJ whole genome shotgun (WGS) entry which is preliminary data.</text>
</comment>
<keyword evidence="2" id="KW-1185">Reference proteome</keyword>
<name>A0ACB9LE49_BAUVA</name>
<evidence type="ECO:0000313" key="1">
    <source>
        <dbReference type="EMBL" id="KAI4308036.1"/>
    </source>
</evidence>
<gene>
    <name evidence="1" type="ORF">L6164_031155</name>
</gene>
<organism evidence="1 2">
    <name type="scientific">Bauhinia variegata</name>
    <name type="common">Purple orchid tree</name>
    <name type="synonym">Phanera variegata</name>
    <dbReference type="NCBI Taxonomy" id="167791"/>
    <lineage>
        <taxon>Eukaryota</taxon>
        <taxon>Viridiplantae</taxon>
        <taxon>Streptophyta</taxon>
        <taxon>Embryophyta</taxon>
        <taxon>Tracheophyta</taxon>
        <taxon>Spermatophyta</taxon>
        <taxon>Magnoliopsida</taxon>
        <taxon>eudicotyledons</taxon>
        <taxon>Gunneridae</taxon>
        <taxon>Pentapetalae</taxon>
        <taxon>rosids</taxon>
        <taxon>fabids</taxon>
        <taxon>Fabales</taxon>
        <taxon>Fabaceae</taxon>
        <taxon>Cercidoideae</taxon>
        <taxon>Cercideae</taxon>
        <taxon>Bauhiniinae</taxon>
        <taxon>Bauhinia</taxon>
    </lineage>
</organism>